<accession>A0A3S4VZ19</accession>
<organism evidence="1 2">
    <name type="scientific">Actinomyces viscosus</name>
    <dbReference type="NCBI Taxonomy" id="1656"/>
    <lineage>
        <taxon>Bacteria</taxon>
        <taxon>Bacillati</taxon>
        <taxon>Actinomycetota</taxon>
        <taxon>Actinomycetes</taxon>
        <taxon>Actinomycetales</taxon>
        <taxon>Actinomycetaceae</taxon>
        <taxon>Actinomyces</taxon>
    </lineage>
</organism>
<name>A0A3S4VZ19_ACTVI</name>
<dbReference type="InterPro" id="IPR046215">
    <property type="entry name" value="DUF6248"/>
</dbReference>
<dbReference type="KEGG" id="avc:NCTC10951_02701"/>
<dbReference type="EMBL" id="LR134477">
    <property type="protein sequence ID" value="VEI18405.1"/>
    <property type="molecule type" value="Genomic_DNA"/>
</dbReference>
<dbReference type="Proteomes" id="UP000268658">
    <property type="component" value="Chromosome"/>
</dbReference>
<sequence>MHSMTDLEAAWVRQHAWTPTMRKTYKSTPAVLVMCPCEYGPCGHCASGHHAACAHNDPRNAQWTTSLSNAPAGWITTADEQVPTLGGAESWQLWEAGVQHDARCCCAREDHHGALKEPTDPNDGQQTTIYDFLKEGATPCSA</sequence>
<protein>
    <submittedName>
        <fullName evidence="1">Uncharacterized protein</fullName>
    </submittedName>
</protein>
<evidence type="ECO:0000313" key="1">
    <source>
        <dbReference type="EMBL" id="VEI18405.1"/>
    </source>
</evidence>
<reference evidence="1 2" key="1">
    <citation type="submission" date="2018-12" db="EMBL/GenBank/DDBJ databases">
        <authorList>
            <consortium name="Pathogen Informatics"/>
        </authorList>
    </citation>
    <scope>NUCLEOTIDE SEQUENCE [LARGE SCALE GENOMIC DNA]</scope>
    <source>
        <strain evidence="1 2">NCTC10951</strain>
    </source>
</reference>
<evidence type="ECO:0000313" key="2">
    <source>
        <dbReference type="Proteomes" id="UP000268658"/>
    </source>
</evidence>
<proteinExistence type="predicted"/>
<dbReference type="AlphaFoldDB" id="A0A3S4VZ19"/>
<gene>
    <name evidence="1" type="ORF">NCTC10951_02701</name>
</gene>
<dbReference type="Pfam" id="PF19761">
    <property type="entry name" value="DUF6248"/>
    <property type="match status" value="1"/>
</dbReference>